<evidence type="ECO:0000313" key="5">
    <source>
        <dbReference type="Proteomes" id="UP000240883"/>
    </source>
</evidence>
<dbReference type="Proteomes" id="UP000240883">
    <property type="component" value="Unassembled WGS sequence"/>
</dbReference>
<evidence type="ECO:0000256" key="1">
    <source>
        <dbReference type="SAM" id="MobiDB-lite"/>
    </source>
</evidence>
<feature type="compositionally biased region" description="Low complexity" evidence="1">
    <location>
        <begin position="39"/>
        <end position="55"/>
    </location>
</feature>
<dbReference type="OrthoDB" id="5425547at2759"/>
<dbReference type="AlphaFoldDB" id="A0A2T2NNT6"/>
<reference evidence="4 5" key="1">
    <citation type="journal article" date="2018" name="Front. Microbiol.">
        <title>Genome-Wide Analysis of Corynespora cassiicola Leaf Fall Disease Putative Effectors.</title>
        <authorList>
            <person name="Lopez D."/>
            <person name="Ribeiro S."/>
            <person name="Label P."/>
            <person name="Fumanal B."/>
            <person name="Venisse J.S."/>
            <person name="Kohler A."/>
            <person name="de Oliveira R.R."/>
            <person name="Labutti K."/>
            <person name="Lipzen A."/>
            <person name="Lail K."/>
            <person name="Bauer D."/>
            <person name="Ohm R.A."/>
            <person name="Barry K.W."/>
            <person name="Spatafora J."/>
            <person name="Grigoriev I.V."/>
            <person name="Martin F.M."/>
            <person name="Pujade-Renaud V."/>
        </authorList>
    </citation>
    <scope>NUCLEOTIDE SEQUENCE [LARGE SCALE GENOMIC DNA]</scope>
    <source>
        <strain evidence="4 5">Philippines</strain>
    </source>
</reference>
<feature type="transmembrane region" description="Helical" evidence="2">
    <location>
        <begin position="219"/>
        <end position="238"/>
    </location>
</feature>
<feature type="compositionally biased region" description="Gly residues" evidence="1">
    <location>
        <begin position="26"/>
        <end position="38"/>
    </location>
</feature>
<dbReference type="Pfam" id="PF24866">
    <property type="entry name" value="DUF7732"/>
    <property type="match status" value="1"/>
</dbReference>
<protein>
    <recommendedName>
        <fullName evidence="3">DUF7732 domain-containing protein</fullName>
    </recommendedName>
</protein>
<accession>A0A2T2NNT6</accession>
<feature type="region of interest" description="Disordered" evidence="1">
    <location>
        <begin position="26"/>
        <end position="62"/>
    </location>
</feature>
<feature type="transmembrane region" description="Helical" evidence="2">
    <location>
        <begin position="94"/>
        <end position="112"/>
    </location>
</feature>
<gene>
    <name evidence="4" type="ORF">BS50DRAFT_573802</name>
</gene>
<evidence type="ECO:0000313" key="4">
    <source>
        <dbReference type="EMBL" id="PSN67039.1"/>
    </source>
</evidence>
<keyword evidence="2" id="KW-1133">Transmembrane helix</keyword>
<keyword evidence="2" id="KW-0812">Transmembrane</keyword>
<dbReference type="PANTHER" id="PTHR42091:SF1">
    <property type="entry name" value="CONSERVED GLYCINE-RICH PROTEIN (AFU_ORTHOLOGUE AFUA_7G02440)"/>
    <property type="match status" value="1"/>
</dbReference>
<evidence type="ECO:0000259" key="3">
    <source>
        <dbReference type="Pfam" id="PF24866"/>
    </source>
</evidence>
<dbReference type="InterPro" id="IPR056634">
    <property type="entry name" value="DUF7732"/>
</dbReference>
<evidence type="ECO:0000256" key="2">
    <source>
        <dbReference type="SAM" id="Phobius"/>
    </source>
</evidence>
<feature type="domain" description="DUF7732" evidence="3">
    <location>
        <begin position="71"/>
        <end position="203"/>
    </location>
</feature>
<proteinExistence type="predicted"/>
<dbReference type="EMBL" id="KZ678135">
    <property type="protein sequence ID" value="PSN67039.1"/>
    <property type="molecule type" value="Genomic_DNA"/>
</dbReference>
<dbReference type="PANTHER" id="PTHR42091">
    <property type="entry name" value="CONSERVED GLYCINE-RICH PROTEIN (AFU_ORTHOLOGUE AFUA_7G02440)"/>
    <property type="match status" value="1"/>
</dbReference>
<name>A0A2T2NNT6_CORCC</name>
<keyword evidence="2" id="KW-0472">Membrane</keyword>
<dbReference type="STRING" id="1448308.A0A2T2NNT6"/>
<keyword evidence="5" id="KW-1185">Reference proteome</keyword>
<sequence>MIKARSLFLTCSRRLLCTRRNVNHVSGGGRSSGGGSSGSSGSSGRSSPSSNAGGSTRAGSGAPRTFGGGGYYGGGAAVPYQSGQRSRKGIGPSAILPLAAVALIFPGLWLYSTYPYYYNNRYNFRNETVQNATYPQGLNTSLPVLCLCQEYSVCGCDENQDQSYLNSIVGNGSYQAMNKSLVTVNDVNGTTHLIINGTLPNGTTAPGGTDDGAGVALTLGQYSGYWVMGLIVVYTAAFM</sequence>
<organism evidence="4 5">
    <name type="scientific">Corynespora cassiicola Philippines</name>
    <dbReference type="NCBI Taxonomy" id="1448308"/>
    <lineage>
        <taxon>Eukaryota</taxon>
        <taxon>Fungi</taxon>
        <taxon>Dikarya</taxon>
        <taxon>Ascomycota</taxon>
        <taxon>Pezizomycotina</taxon>
        <taxon>Dothideomycetes</taxon>
        <taxon>Pleosporomycetidae</taxon>
        <taxon>Pleosporales</taxon>
        <taxon>Corynesporascaceae</taxon>
        <taxon>Corynespora</taxon>
    </lineage>
</organism>